<reference evidence="10" key="3">
    <citation type="submission" date="2023-04" db="EMBL/GenBank/DDBJ databases">
        <title>Genome dynamics across the evolutionary transition to endosymbiosis.</title>
        <authorList>
            <person name="Siozios S."/>
            <person name="Nadal-Jimenez P."/>
            <person name="Azagi T."/>
            <person name="Sprong H."/>
            <person name="Frost C.L."/>
            <person name="Parratt S.R."/>
            <person name="Taylor G."/>
            <person name="Brettell L."/>
            <person name="Lew K.C."/>
            <person name="Croft L."/>
            <person name="King K.C."/>
            <person name="Brockhurst M.A."/>
            <person name="Hypsa V."/>
            <person name="Novakova E."/>
            <person name="Darby A.C."/>
            <person name="Hurst G.D.D."/>
        </authorList>
    </citation>
    <scope>NUCLEOTIDE SEQUENCE</scope>
    <source>
        <strain evidence="10">ANv_CAN</strain>
    </source>
</reference>
<dbReference type="Proteomes" id="UP000295134">
    <property type="component" value="Chromosome"/>
</dbReference>
<dbReference type="Gene3D" id="3.30.160.390">
    <property type="entry name" value="Integrase, DNA-binding domain"/>
    <property type="match status" value="1"/>
</dbReference>
<dbReference type="KEGG" id="ans:ArsFIN_26940"/>
<dbReference type="Gene3D" id="1.10.443.10">
    <property type="entry name" value="Intergrase catalytic core"/>
    <property type="match status" value="1"/>
</dbReference>
<dbReference type="InterPro" id="IPR050808">
    <property type="entry name" value="Phage_Integrase"/>
</dbReference>
<evidence type="ECO:0000259" key="7">
    <source>
        <dbReference type="PROSITE" id="PS51900"/>
    </source>
</evidence>
<dbReference type="InterPro" id="IPR025166">
    <property type="entry name" value="Integrase_DNA_bind_dom"/>
</dbReference>
<proteinExistence type="inferred from homology"/>
<keyword evidence="2" id="KW-0229">DNA integration</keyword>
<evidence type="ECO:0000256" key="2">
    <source>
        <dbReference type="ARBA" id="ARBA00022908"/>
    </source>
</evidence>
<dbReference type="AlphaFoldDB" id="D2U4B0"/>
<keyword evidence="12" id="KW-1185">Reference proteome</keyword>
<dbReference type="SUPFAM" id="SSF56349">
    <property type="entry name" value="DNA breaking-rejoining enzymes"/>
    <property type="match status" value="1"/>
</dbReference>
<reference evidence="9 11" key="2">
    <citation type="submission" date="2019-03" db="EMBL/GenBank/DDBJ databases">
        <title>Long-read sequencing reveals hyperdense prophage content in a complex bacterial symbiont genome.</title>
        <authorList>
            <person name="Frost C.L."/>
            <person name="Siozios S."/>
            <person name="Nadal-Jimenez P."/>
            <person name="Brockhurst M.A."/>
            <person name="King K.C."/>
            <person name="Darby A.C."/>
            <person name="Hurst G.D.D."/>
        </authorList>
    </citation>
    <scope>NUCLEOTIDE SEQUENCE [LARGE SCALE GENOMIC DNA]</scope>
    <source>
        <strain evidence="9 11">FIN</strain>
    </source>
</reference>
<name>D2U4B0_9GAMM</name>
<dbReference type="PROSITE" id="PS51898">
    <property type="entry name" value="TYR_RECOMBINASE"/>
    <property type="match status" value="1"/>
</dbReference>
<dbReference type="GO" id="GO:0006310">
    <property type="term" value="P:DNA recombination"/>
    <property type="evidence" value="ECO:0007669"/>
    <property type="project" value="UniProtKB-KW"/>
</dbReference>
<dbReference type="Gene3D" id="1.10.150.130">
    <property type="match status" value="1"/>
</dbReference>
<dbReference type="InterPro" id="IPR044068">
    <property type="entry name" value="CB"/>
</dbReference>
<keyword evidence="4" id="KW-0233">DNA recombination</keyword>
<dbReference type="GeneID" id="96877716"/>
<feature type="domain" description="Tyr recombinase" evidence="6">
    <location>
        <begin position="197"/>
        <end position="375"/>
    </location>
</feature>
<evidence type="ECO:0000313" key="10">
    <source>
        <dbReference type="EMBL" id="WGM04420.1"/>
    </source>
</evidence>
<dbReference type="EMBL" id="CP038613">
    <property type="protein sequence ID" value="QBY44117.1"/>
    <property type="molecule type" value="Genomic_DNA"/>
</dbReference>
<feature type="domain" description="Core-binding (CB)" evidence="7">
    <location>
        <begin position="93"/>
        <end position="174"/>
    </location>
</feature>
<dbReference type="EMBL" id="FN545267">
    <property type="protein sequence ID" value="CBA76394.1"/>
    <property type="molecule type" value="Genomic_DNA"/>
</dbReference>
<evidence type="ECO:0000256" key="1">
    <source>
        <dbReference type="ARBA" id="ARBA00008857"/>
    </source>
</evidence>
<dbReference type="EMBL" id="CP123523">
    <property type="protein sequence ID" value="WGM04420.1"/>
    <property type="molecule type" value="Genomic_DNA"/>
</dbReference>
<dbReference type="PROSITE" id="PS51900">
    <property type="entry name" value="CB"/>
    <property type="match status" value="1"/>
</dbReference>
<comment type="similarity">
    <text evidence="1">Belongs to the 'phage' integrase family.</text>
</comment>
<evidence type="ECO:0000256" key="3">
    <source>
        <dbReference type="ARBA" id="ARBA00023125"/>
    </source>
</evidence>
<dbReference type="PANTHER" id="PTHR30629:SF2">
    <property type="entry name" value="PROPHAGE INTEGRASE INTS-RELATED"/>
    <property type="match status" value="1"/>
</dbReference>
<dbReference type="GO" id="GO:0003677">
    <property type="term" value="F:DNA binding"/>
    <property type="evidence" value="ECO:0007669"/>
    <property type="project" value="UniProtKB-UniRule"/>
</dbReference>
<dbReference type="RefSeq" id="WP_026822726.1">
    <property type="nucleotide sequence ID" value="NZ_CP038613.1"/>
</dbReference>
<evidence type="ECO:0000256" key="5">
    <source>
        <dbReference type="PROSITE-ProRule" id="PRU01248"/>
    </source>
</evidence>
<keyword evidence="3 5" id="KW-0238">DNA-binding</keyword>
<evidence type="ECO:0000313" key="11">
    <source>
        <dbReference type="Proteomes" id="UP000295134"/>
    </source>
</evidence>
<protein>
    <submittedName>
        <fullName evidence="8">Phage integrase</fullName>
    </submittedName>
    <submittedName>
        <fullName evidence="9">Prophage CPS-53 integrase</fullName>
    </submittedName>
    <submittedName>
        <fullName evidence="10">Tyrosine-type recombinase/integrase</fullName>
    </submittedName>
</protein>
<dbReference type="InterPro" id="IPR011010">
    <property type="entry name" value="DNA_brk_join_enz"/>
</dbReference>
<dbReference type="CDD" id="cd00801">
    <property type="entry name" value="INT_P4_C"/>
    <property type="match status" value="1"/>
</dbReference>
<dbReference type="Pfam" id="PF13356">
    <property type="entry name" value="Arm-DNA-bind_3"/>
    <property type="match status" value="1"/>
</dbReference>
<dbReference type="InterPro" id="IPR010998">
    <property type="entry name" value="Integrase_recombinase_N"/>
</dbReference>
<dbReference type="PANTHER" id="PTHR30629">
    <property type="entry name" value="PROPHAGE INTEGRASE"/>
    <property type="match status" value="1"/>
</dbReference>
<dbReference type="InterPro" id="IPR013762">
    <property type="entry name" value="Integrase-like_cat_sf"/>
</dbReference>
<organism evidence="8">
    <name type="scientific">Arsenophonus nasoniae</name>
    <name type="common">son-killer infecting Nasonia vitripennis</name>
    <dbReference type="NCBI Taxonomy" id="638"/>
    <lineage>
        <taxon>Bacteria</taxon>
        <taxon>Pseudomonadati</taxon>
        <taxon>Pseudomonadota</taxon>
        <taxon>Gammaproteobacteria</taxon>
        <taxon>Enterobacterales</taxon>
        <taxon>Morganellaceae</taxon>
        <taxon>Arsenophonus</taxon>
    </lineage>
</organism>
<evidence type="ECO:0000313" key="12">
    <source>
        <dbReference type="Proteomes" id="UP001177592"/>
    </source>
</evidence>
<evidence type="ECO:0000313" key="8">
    <source>
        <dbReference type="EMBL" id="CBA76394.1"/>
    </source>
</evidence>
<sequence length="391" mass="45764">MLTVKQVESAKVKDKPYRLSDGNGLYLYIPISGVKVWQMRYQFLGKEKIYTLGKVSEITLQKAREKSFELKRDLSNGIDISKNKIINKSKKGNTFSEIFTEWYDFKYEVWSIKYRKEIKSMFENDILPIIGNRIITDIDPIELVNVIRLFEKRGAMERASKARRRCGEVFRYAIVTGRAKYNPAPDLVDAEKGYRKKHYPFLTEPEIPAFNRALLSFPGSIISKIATQVLQYTALRTKELRSMTWDNVDFNKRIITIDKEVMKNRKEHIVPMSDQVYHLLKHLELITKSISHFVFAGRNSKYKPISENTVLGVIRYIGFDGIASGHGFRHQFSTILNEHGFNKDLIERQLAHVDRNNIRGIYNHAQYLEKRREMMQWFANYIDELTNTIAD</sequence>
<dbReference type="Proteomes" id="UP001177592">
    <property type="component" value="Chromosome"/>
</dbReference>
<evidence type="ECO:0000256" key="4">
    <source>
        <dbReference type="ARBA" id="ARBA00023172"/>
    </source>
</evidence>
<dbReference type="InterPro" id="IPR053876">
    <property type="entry name" value="Phage_int_M"/>
</dbReference>
<dbReference type="InterPro" id="IPR002104">
    <property type="entry name" value="Integrase_catalytic"/>
</dbReference>
<dbReference type="Pfam" id="PF22022">
    <property type="entry name" value="Phage_int_M"/>
    <property type="match status" value="1"/>
</dbReference>
<dbReference type="InterPro" id="IPR038488">
    <property type="entry name" value="Integrase_DNA-bd_sf"/>
</dbReference>
<reference evidence="8" key="1">
    <citation type="journal article" date="2010" name="Insect Mol. Biol.">
        <title>The draft genome sequence of Arsenophonus nasoniae, son-killer bacterium of Nasonia vitripennis, reveals genes associated with virulence and symbiosis.</title>
        <authorList>
            <person name="Wilkes T."/>
            <person name="Darby A.C."/>
            <person name="Choi J."/>
            <person name="Colborne J.K."/>
            <person name="Werren J.H."/>
            <person name="Hurst G.D.D."/>
        </authorList>
    </citation>
    <scope>NUCLEOTIDE SEQUENCE</scope>
</reference>
<accession>D2U4B0</accession>
<dbReference type="Pfam" id="PF00589">
    <property type="entry name" value="Phage_integrase"/>
    <property type="match status" value="1"/>
</dbReference>
<evidence type="ECO:0000259" key="6">
    <source>
        <dbReference type="PROSITE" id="PS51898"/>
    </source>
</evidence>
<gene>
    <name evidence="9" type="primary">intS_7</name>
    <name evidence="8" type="ORF">ARN_35230</name>
    <name evidence="9" type="ORF">ArsFIN_26940</name>
    <name evidence="10" type="ORF">QE258_12355</name>
</gene>
<dbReference type="GO" id="GO:0015074">
    <property type="term" value="P:DNA integration"/>
    <property type="evidence" value="ECO:0007669"/>
    <property type="project" value="UniProtKB-KW"/>
</dbReference>
<evidence type="ECO:0000313" key="9">
    <source>
        <dbReference type="EMBL" id="QBY44117.1"/>
    </source>
</evidence>